<dbReference type="FunFam" id="2.130.10.10:FF:000661">
    <property type="entry name" value="Uncharacterized protein, isoform A"/>
    <property type="match status" value="1"/>
</dbReference>
<dbReference type="PANTHER" id="PTHR14588">
    <property type="entry name" value="DDB1- AND CUL4-ASSOCIATED FACTOR 10"/>
    <property type="match status" value="1"/>
</dbReference>
<dbReference type="SUPFAM" id="SSF50978">
    <property type="entry name" value="WD40 repeat-like"/>
    <property type="match status" value="1"/>
</dbReference>
<dbReference type="InterPro" id="IPR036322">
    <property type="entry name" value="WD40_repeat_dom_sf"/>
</dbReference>
<dbReference type="AlphaFoldDB" id="A0A154P9M0"/>
<dbReference type="EMBL" id="KQ434851">
    <property type="protein sequence ID" value="KZC08595.1"/>
    <property type="molecule type" value="Genomic_DNA"/>
</dbReference>
<dbReference type="OrthoDB" id="20669at2759"/>
<feature type="compositionally biased region" description="Basic and acidic residues" evidence="5">
    <location>
        <begin position="305"/>
        <end position="322"/>
    </location>
</feature>
<name>A0A154P9M0_DUFNO</name>
<dbReference type="SMART" id="SM00320">
    <property type="entry name" value="WD40"/>
    <property type="match status" value="5"/>
</dbReference>
<comment type="similarity">
    <text evidence="1">Belongs to the WD repeat DCAF10 family.</text>
</comment>
<dbReference type="PANTHER" id="PTHR14588:SF2">
    <property type="entry name" value="DDB1- AND CUL4-ASSOCIATED FACTOR 10"/>
    <property type="match status" value="1"/>
</dbReference>
<keyword evidence="2 4" id="KW-0853">WD repeat</keyword>
<gene>
    <name evidence="6" type="ORF">WN55_11250</name>
</gene>
<organism evidence="6 7">
    <name type="scientific">Dufourea novaeangliae</name>
    <name type="common">Sweat bee</name>
    <dbReference type="NCBI Taxonomy" id="178035"/>
    <lineage>
        <taxon>Eukaryota</taxon>
        <taxon>Metazoa</taxon>
        <taxon>Ecdysozoa</taxon>
        <taxon>Arthropoda</taxon>
        <taxon>Hexapoda</taxon>
        <taxon>Insecta</taxon>
        <taxon>Pterygota</taxon>
        <taxon>Neoptera</taxon>
        <taxon>Endopterygota</taxon>
        <taxon>Hymenoptera</taxon>
        <taxon>Apocrita</taxon>
        <taxon>Aculeata</taxon>
        <taxon>Apoidea</taxon>
        <taxon>Anthophila</taxon>
        <taxon>Halictidae</taxon>
        <taxon>Rophitinae</taxon>
        <taxon>Dufourea</taxon>
    </lineage>
</organism>
<dbReference type="PROSITE" id="PS50294">
    <property type="entry name" value="WD_REPEATS_REGION"/>
    <property type="match status" value="1"/>
</dbReference>
<evidence type="ECO:0000256" key="3">
    <source>
        <dbReference type="ARBA" id="ARBA00022737"/>
    </source>
</evidence>
<feature type="repeat" description="WD" evidence="4">
    <location>
        <begin position="93"/>
        <end position="133"/>
    </location>
</feature>
<dbReference type="Pfam" id="PF00400">
    <property type="entry name" value="WD40"/>
    <property type="match status" value="3"/>
</dbReference>
<evidence type="ECO:0000256" key="2">
    <source>
        <dbReference type="ARBA" id="ARBA00022574"/>
    </source>
</evidence>
<feature type="repeat" description="WD" evidence="4">
    <location>
        <begin position="135"/>
        <end position="170"/>
    </location>
</feature>
<evidence type="ECO:0000256" key="1">
    <source>
        <dbReference type="ARBA" id="ARBA00005903"/>
    </source>
</evidence>
<evidence type="ECO:0000256" key="4">
    <source>
        <dbReference type="PROSITE-ProRule" id="PRU00221"/>
    </source>
</evidence>
<reference evidence="6 7" key="1">
    <citation type="submission" date="2015-07" db="EMBL/GenBank/DDBJ databases">
        <title>The genome of Dufourea novaeangliae.</title>
        <authorList>
            <person name="Pan H."/>
            <person name="Kapheim K."/>
        </authorList>
    </citation>
    <scope>NUCLEOTIDE SEQUENCE [LARGE SCALE GENOMIC DNA]</scope>
    <source>
        <strain evidence="6">0120121106</strain>
        <tissue evidence="6">Whole body</tissue>
    </source>
</reference>
<dbReference type="InterPro" id="IPR019775">
    <property type="entry name" value="WD40_repeat_CS"/>
</dbReference>
<dbReference type="InterPro" id="IPR001680">
    <property type="entry name" value="WD40_rpt"/>
</dbReference>
<feature type="compositionally biased region" description="Basic and acidic residues" evidence="5">
    <location>
        <begin position="375"/>
        <end position="410"/>
    </location>
</feature>
<sequence length="612" mass="69465">MPKIRTKQPNSLWLRQRELGIKFPLGHADRFHKTLYSSIQPVTSWDHALSSATHGGVFNLEYSPDGSLLLAACERKTILMFDPLRRRLIHAIENAHNDCVNCVRFLDQRMFATCSDDSTVALWDARNLKQRIRTLHGHSNWVKNIEYSPKDSLLLTSGFDGSIYTWDINTFTENSILYTRVFHTNGLMRTRLSPDASKMLISTTSGYLMIIHNLKLRTLSQDLAGFRPNMYRLMQSSQTTIPNVESFTHLFSNSRTHNRVEFLTDFPVGDDAEIISSLQVHPQGWCALSRNVSNGEKSEWTCIHDIQERDTSSTADETKEGEETGPQSSRTSWQGTSRRASRSQSRNSRSDRNATRANLGTVEVSSSSGSSESRISADREDARQEERDVYDTSENESMHEEASTDPDRDFVIDYSSSRPNSHLNYIRRNMIDNFSTGNIELHVSTTDVWEAHVAIREARLRRERDWLSRSSNNTVVIIGDRTRVQNQNRQGQQTMYAIPRNRMIHQNTPRLTHYIEEPNVGSGYIKELCFSADGRLICSPFGYGVRLLAFSGDCSELSNCVPPFNESVQLHELATNVSHSGIVVSTKFSPRHCLLVSGCLGGKIVWHEPVVQ</sequence>
<accession>A0A154P9M0</accession>
<feature type="compositionally biased region" description="Low complexity" evidence="5">
    <location>
        <begin position="365"/>
        <end position="374"/>
    </location>
</feature>
<dbReference type="InterPro" id="IPR039085">
    <property type="entry name" value="DCA10"/>
</dbReference>
<keyword evidence="7" id="KW-1185">Reference proteome</keyword>
<proteinExistence type="inferred from homology"/>
<dbReference type="PROSITE" id="PS50082">
    <property type="entry name" value="WD_REPEATS_2"/>
    <property type="match status" value="2"/>
</dbReference>
<protein>
    <submittedName>
        <fullName evidence="6">DDB1-and CUL4-associated factor 10 like protein</fullName>
    </submittedName>
</protein>
<evidence type="ECO:0000313" key="6">
    <source>
        <dbReference type="EMBL" id="KZC08595.1"/>
    </source>
</evidence>
<feature type="compositionally biased region" description="Polar residues" evidence="5">
    <location>
        <begin position="325"/>
        <end position="336"/>
    </location>
</feature>
<evidence type="ECO:0000313" key="7">
    <source>
        <dbReference type="Proteomes" id="UP000076502"/>
    </source>
</evidence>
<dbReference type="Gene3D" id="2.130.10.10">
    <property type="entry name" value="YVTN repeat-like/Quinoprotein amine dehydrogenase"/>
    <property type="match status" value="1"/>
</dbReference>
<dbReference type="STRING" id="178035.A0A154P9M0"/>
<dbReference type="Proteomes" id="UP000076502">
    <property type="component" value="Unassembled WGS sequence"/>
</dbReference>
<keyword evidence="3" id="KW-0677">Repeat</keyword>
<dbReference type="InterPro" id="IPR015943">
    <property type="entry name" value="WD40/YVTN_repeat-like_dom_sf"/>
</dbReference>
<dbReference type="GO" id="GO:0080008">
    <property type="term" value="C:Cul4-RING E3 ubiquitin ligase complex"/>
    <property type="evidence" value="ECO:0007669"/>
    <property type="project" value="TreeGrafter"/>
</dbReference>
<feature type="region of interest" description="Disordered" evidence="5">
    <location>
        <begin position="303"/>
        <end position="410"/>
    </location>
</feature>
<evidence type="ECO:0000256" key="5">
    <source>
        <dbReference type="SAM" id="MobiDB-lite"/>
    </source>
</evidence>
<dbReference type="PROSITE" id="PS00678">
    <property type="entry name" value="WD_REPEATS_1"/>
    <property type="match status" value="1"/>
</dbReference>